<proteinExistence type="predicted"/>
<evidence type="ECO:0000313" key="2">
    <source>
        <dbReference type="Proteomes" id="UP000193118"/>
    </source>
</evidence>
<dbReference type="GeneID" id="94580123"/>
<dbReference type="AlphaFoldDB" id="A0A1X3D661"/>
<dbReference type="Proteomes" id="UP000193118">
    <property type="component" value="Unassembled WGS sequence"/>
</dbReference>
<accession>A0A1X3D661</accession>
<gene>
    <name evidence="1" type="ORF">BWD09_09155</name>
</gene>
<comment type="caution">
    <text evidence="1">The sequence shown here is derived from an EMBL/GenBank/DDBJ whole genome shotgun (WGS) entry which is preliminary data.</text>
</comment>
<sequence>MVGFRILFFCRIVRPPLLHWERMVFYLVITKGRLKTSIKMFSDGLDFVLSYCANHAGRENCPTGLD</sequence>
<evidence type="ECO:0000313" key="1">
    <source>
        <dbReference type="EMBL" id="OSI15211.1"/>
    </source>
</evidence>
<reference evidence="2" key="1">
    <citation type="submission" date="2017-01" db="EMBL/GenBank/DDBJ databases">
        <authorList>
            <person name="Wolfgang W.J."/>
            <person name="Cole J."/>
            <person name="Wroblewski D."/>
            <person name="Mcginnis J."/>
            <person name="Musser K.A."/>
        </authorList>
    </citation>
    <scope>NUCLEOTIDE SEQUENCE [LARGE SCALE GENOMIC DNA]</scope>
    <source>
        <strain evidence="2">DSM 19151</strain>
    </source>
</reference>
<keyword evidence="2" id="KW-1185">Reference proteome</keyword>
<dbReference type="EMBL" id="MTBO01000025">
    <property type="protein sequence ID" value="OSI15211.1"/>
    <property type="molecule type" value="Genomic_DNA"/>
</dbReference>
<organism evidence="1 2">
    <name type="scientific">Neisseria dentiae</name>
    <dbReference type="NCBI Taxonomy" id="194197"/>
    <lineage>
        <taxon>Bacteria</taxon>
        <taxon>Pseudomonadati</taxon>
        <taxon>Pseudomonadota</taxon>
        <taxon>Betaproteobacteria</taxon>
        <taxon>Neisseriales</taxon>
        <taxon>Neisseriaceae</taxon>
        <taxon>Neisseria</taxon>
    </lineage>
</organism>
<protein>
    <submittedName>
        <fullName evidence="1">Uncharacterized protein</fullName>
    </submittedName>
</protein>
<dbReference type="RefSeq" id="WP_085366372.1">
    <property type="nucleotide sequence ID" value="NZ_CAUJPZ010000004.1"/>
</dbReference>
<name>A0A1X3D661_9NEIS</name>